<dbReference type="eggNOG" id="ENOG502S5GE">
    <property type="taxonomic scope" value="Eukaryota"/>
</dbReference>
<dbReference type="HOGENOM" id="CLU_976871_0_0_1"/>
<dbReference type="AlphaFoldDB" id="F4R9C4"/>
<dbReference type="VEuPathDB" id="FungiDB:MELLADRAFT_92362"/>
<reference evidence="2" key="1">
    <citation type="journal article" date="2011" name="Proc. Natl. Acad. Sci. U.S.A.">
        <title>Obligate biotrophy features unraveled by the genomic analysis of rust fungi.</title>
        <authorList>
            <person name="Duplessis S."/>
            <person name="Cuomo C.A."/>
            <person name="Lin Y.-C."/>
            <person name="Aerts A."/>
            <person name="Tisserant E."/>
            <person name="Veneault-Fourrey C."/>
            <person name="Joly D.L."/>
            <person name="Hacquard S."/>
            <person name="Amselem J."/>
            <person name="Cantarel B.L."/>
            <person name="Chiu R."/>
            <person name="Coutinho P.M."/>
            <person name="Feau N."/>
            <person name="Field M."/>
            <person name="Frey P."/>
            <person name="Gelhaye E."/>
            <person name="Goldberg J."/>
            <person name="Grabherr M.G."/>
            <person name="Kodira C.D."/>
            <person name="Kohler A."/>
            <person name="Kuees U."/>
            <person name="Lindquist E.A."/>
            <person name="Lucas S.M."/>
            <person name="Mago R."/>
            <person name="Mauceli E."/>
            <person name="Morin E."/>
            <person name="Murat C."/>
            <person name="Pangilinan J.L."/>
            <person name="Park R."/>
            <person name="Pearson M."/>
            <person name="Quesneville H."/>
            <person name="Rouhier N."/>
            <person name="Sakthikumar S."/>
            <person name="Salamov A.A."/>
            <person name="Schmutz J."/>
            <person name="Selles B."/>
            <person name="Shapiro H."/>
            <person name="Tanguay P."/>
            <person name="Tuskan G.A."/>
            <person name="Henrissat B."/>
            <person name="Van de Peer Y."/>
            <person name="Rouze P."/>
            <person name="Ellis J.G."/>
            <person name="Dodds P.N."/>
            <person name="Schein J.E."/>
            <person name="Zhong S."/>
            <person name="Hamelin R.C."/>
            <person name="Grigoriev I.V."/>
            <person name="Szabo L.J."/>
            <person name="Martin F."/>
        </authorList>
    </citation>
    <scope>NUCLEOTIDE SEQUENCE [LARGE SCALE GENOMIC DNA]</scope>
    <source>
        <strain evidence="2">98AG31 / pathotype 3-4-7</strain>
    </source>
</reference>
<evidence type="ECO:0000313" key="1">
    <source>
        <dbReference type="EMBL" id="EGG10963.1"/>
    </source>
</evidence>
<gene>
    <name evidence="1" type="ORF">MELLADRAFT_92362</name>
</gene>
<dbReference type="RefSeq" id="XP_007405565.1">
    <property type="nucleotide sequence ID" value="XM_007405503.1"/>
</dbReference>
<evidence type="ECO:0000313" key="2">
    <source>
        <dbReference type="Proteomes" id="UP000001072"/>
    </source>
</evidence>
<dbReference type="Proteomes" id="UP000001072">
    <property type="component" value="Unassembled WGS sequence"/>
</dbReference>
<dbReference type="KEGG" id="mlr:MELLADRAFT_92362"/>
<dbReference type="InParanoid" id="F4R9C4"/>
<proteinExistence type="predicted"/>
<sequence>MVPSYSHQLHQNRFDQVDWLKNKSILLIGDSIDRNLVIHFARRALKGTKGFHQFWKASDQINVPVTKLESHQIGISYLPELNFTVYNWFLMGCMVQEEVPFFHPREDLPQDYQSKLNRFYLPLISKKVLPLPDLVIFNSGFWDLDYLARSRAVQYPLPISSISKTLENEPKDTENDLGDGNPLSLNELSVHRSRFKSFINSLKSSLDELQKDLNQSKSIRYMYRSMQLGNATDRNAFSPTRVKQIDSSNLALVKEMKIKVLDWGKMTVGLDRQLTDPPIDLDGNL</sequence>
<dbReference type="OrthoDB" id="2588793at2759"/>
<dbReference type="EMBL" id="GL883093">
    <property type="protein sequence ID" value="EGG10963.1"/>
    <property type="molecule type" value="Genomic_DNA"/>
</dbReference>
<dbReference type="STRING" id="747676.F4R9C4"/>
<protein>
    <submittedName>
        <fullName evidence="1">Uncharacterized protein</fullName>
    </submittedName>
</protein>
<organism evidence="2">
    <name type="scientific">Melampsora larici-populina (strain 98AG31 / pathotype 3-4-7)</name>
    <name type="common">Poplar leaf rust fungus</name>
    <dbReference type="NCBI Taxonomy" id="747676"/>
    <lineage>
        <taxon>Eukaryota</taxon>
        <taxon>Fungi</taxon>
        <taxon>Dikarya</taxon>
        <taxon>Basidiomycota</taxon>
        <taxon>Pucciniomycotina</taxon>
        <taxon>Pucciniomycetes</taxon>
        <taxon>Pucciniales</taxon>
        <taxon>Melampsoraceae</taxon>
        <taxon>Melampsora</taxon>
    </lineage>
</organism>
<accession>F4R9C4</accession>
<keyword evidence="2" id="KW-1185">Reference proteome</keyword>
<name>F4R9C4_MELLP</name>
<dbReference type="GeneID" id="18936218"/>